<accession>A0A5B6VPF0</accession>
<dbReference type="Proteomes" id="UP000325315">
    <property type="component" value="Unassembled WGS sequence"/>
</dbReference>
<evidence type="ECO:0000313" key="1">
    <source>
        <dbReference type="EMBL" id="KAA3470927.1"/>
    </source>
</evidence>
<keyword evidence="2" id="KW-1185">Reference proteome</keyword>
<evidence type="ECO:0000313" key="2">
    <source>
        <dbReference type="Proteomes" id="UP000325315"/>
    </source>
</evidence>
<dbReference type="OrthoDB" id="1936608at2759"/>
<gene>
    <name evidence="1" type="ORF">EPI10_016598</name>
</gene>
<dbReference type="EMBL" id="SMMG02000006">
    <property type="protein sequence ID" value="KAA3470927.1"/>
    <property type="molecule type" value="Genomic_DNA"/>
</dbReference>
<organism evidence="1 2">
    <name type="scientific">Gossypium australe</name>
    <dbReference type="NCBI Taxonomy" id="47621"/>
    <lineage>
        <taxon>Eukaryota</taxon>
        <taxon>Viridiplantae</taxon>
        <taxon>Streptophyta</taxon>
        <taxon>Embryophyta</taxon>
        <taxon>Tracheophyta</taxon>
        <taxon>Spermatophyta</taxon>
        <taxon>Magnoliopsida</taxon>
        <taxon>eudicotyledons</taxon>
        <taxon>Gunneridae</taxon>
        <taxon>Pentapetalae</taxon>
        <taxon>rosids</taxon>
        <taxon>malvids</taxon>
        <taxon>Malvales</taxon>
        <taxon>Malvaceae</taxon>
        <taxon>Malvoideae</taxon>
        <taxon>Gossypium</taxon>
    </lineage>
</organism>
<sequence length="85" mass="9614">MLKIGFDFKLVDLIMRCIFTTFYKVCMNSLSALMHLARDDGLIKGVMVCRRSPQIAHILFADDCMLFGDYSIDGANILKKYSNGV</sequence>
<comment type="caution">
    <text evidence="1">The sequence shown here is derived from an EMBL/GenBank/DDBJ whole genome shotgun (WGS) entry which is preliminary data.</text>
</comment>
<keyword evidence="1" id="KW-0695">RNA-directed DNA polymerase</keyword>
<dbReference type="AlphaFoldDB" id="A0A5B6VPF0"/>
<name>A0A5B6VPF0_9ROSI</name>
<dbReference type="GO" id="GO:0003964">
    <property type="term" value="F:RNA-directed DNA polymerase activity"/>
    <property type="evidence" value="ECO:0007669"/>
    <property type="project" value="UniProtKB-KW"/>
</dbReference>
<protein>
    <submittedName>
        <fullName evidence="1">Reverse transcriptase</fullName>
    </submittedName>
</protein>
<reference evidence="2" key="1">
    <citation type="journal article" date="2019" name="Plant Biotechnol. J.">
        <title>Genome sequencing of the Australian wild diploid species Gossypium australe highlights disease resistance and delayed gland morphogenesis.</title>
        <authorList>
            <person name="Cai Y."/>
            <person name="Cai X."/>
            <person name="Wang Q."/>
            <person name="Wang P."/>
            <person name="Zhang Y."/>
            <person name="Cai C."/>
            <person name="Xu Y."/>
            <person name="Wang K."/>
            <person name="Zhou Z."/>
            <person name="Wang C."/>
            <person name="Geng S."/>
            <person name="Li B."/>
            <person name="Dong Q."/>
            <person name="Hou Y."/>
            <person name="Wang H."/>
            <person name="Ai P."/>
            <person name="Liu Z."/>
            <person name="Yi F."/>
            <person name="Sun M."/>
            <person name="An G."/>
            <person name="Cheng J."/>
            <person name="Zhang Y."/>
            <person name="Shi Q."/>
            <person name="Xie Y."/>
            <person name="Shi X."/>
            <person name="Chang Y."/>
            <person name="Huang F."/>
            <person name="Chen Y."/>
            <person name="Hong S."/>
            <person name="Mi L."/>
            <person name="Sun Q."/>
            <person name="Zhang L."/>
            <person name="Zhou B."/>
            <person name="Peng R."/>
            <person name="Zhang X."/>
            <person name="Liu F."/>
        </authorList>
    </citation>
    <scope>NUCLEOTIDE SEQUENCE [LARGE SCALE GENOMIC DNA]</scope>
    <source>
        <strain evidence="2">cv. PA1801</strain>
    </source>
</reference>
<keyword evidence="1" id="KW-0808">Transferase</keyword>
<keyword evidence="1" id="KW-0548">Nucleotidyltransferase</keyword>
<proteinExistence type="predicted"/>